<dbReference type="RefSeq" id="WP_137340267.1">
    <property type="nucleotide sequence ID" value="NZ_BSQH01000006.1"/>
</dbReference>
<sequence>MENIDFETTVKRIKYAGEFFSPEFPVHISRAPGRLDLMGGNDDYTGGLVFESTIKEATYAAAQLREDGLVVLRNKTVTDAGWQGEIIINLEDLSDEHYVKEMVNRSPSVRWTAYVLGNLHYLKKKYGITKGIQLYMESTVPLNRGVSSSAAIEVAVMKSSAAAYGIDLSGVQLALACQWVENVIADSACGIMDQIAVVTGKKGHVMPLICQPCIPELLITLPDELQVWGIDSGVSHQVSGIEYEAARAAAFMGYKMICDFEGLDVTLDTSSDIPCYTDRFWNGYLANISRSVFYQKYEKLLPETVNQKEYLEKCKIHVDPFTPLKDEVQYNVKANTRYAVEENQRVQLFSELSRGASVSPSERAFGLMGDLMYQSHYAYTECGLGAKATDFLVDLCRNEGIGNGIYGAKITGGGAGGTVAILGNKNAGPTINRIFKTYSEAKLGEPYLFEGSSDGADSYGIVVV</sequence>
<dbReference type="GO" id="GO:0005829">
    <property type="term" value="C:cytosol"/>
    <property type="evidence" value="ECO:0007669"/>
    <property type="project" value="TreeGrafter"/>
</dbReference>
<dbReference type="InterPro" id="IPR006204">
    <property type="entry name" value="GHMP_kinase_N_dom"/>
</dbReference>
<dbReference type="PRINTS" id="PR00959">
    <property type="entry name" value="MEVGALKINASE"/>
</dbReference>
<dbReference type="EMBL" id="SZVO01000005">
    <property type="protein sequence ID" value="TKT91898.1"/>
    <property type="molecule type" value="Genomic_DNA"/>
</dbReference>
<feature type="domain" description="Galactokinase N-terminal" evidence="5">
    <location>
        <begin position="20"/>
        <end position="63"/>
    </location>
</feature>
<dbReference type="SUPFAM" id="SSF55060">
    <property type="entry name" value="GHMP Kinase, C-terminal domain"/>
    <property type="match status" value="1"/>
</dbReference>
<keyword evidence="7" id="KW-1185">Reference proteome</keyword>
<protein>
    <submittedName>
        <fullName evidence="6">Galactokinase</fullName>
    </submittedName>
</protein>
<dbReference type="PIRSF" id="PIRSF000530">
    <property type="entry name" value="Galactokinase"/>
    <property type="match status" value="1"/>
</dbReference>
<dbReference type="GO" id="GO:0006012">
    <property type="term" value="P:galactose metabolic process"/>
    <property type="evidence" value="ECO:0007669"/>
    <property type="project" value="InterPro"/>
</dbReference>
<dbReference type="InterPro" id="IPR020568">
    <property type="entry name" value="Ribosomal_Su5_D2-typ_SF"/>
</dbReference>
<dbReference type="Gene3D" id="3.30.70.890">
    <property type="entry name" value="GHMP kinase, C-terminal domain"/>
    <property type="match status" value="1"/>
</dbReference>
<dbReference type="InterPro" id="IPR036554">
    <property type="entry name" value="GHMP_kinase_C_sf"/>
</dbReference>
<dbReference type="InterPro" id="IPR000705">
    <property type="entry name" value="Galactokinase"/>
</dbReference>
<dbReference type="Gene3D" id="3.30.230.10">
    <property type="match status" value="1"/>
</dbReference>
<keyword evidence="2 6" id="KW-0808">Transferase</keyword>
<dbReference type="AlphaFoldDB" id="A0A4U6D6Z0"/>
<dbReference type="InterPro" id="IPR014721">
    <property type="entry name" value="Ribsml_uS5_D2-typ_fold_subgr"/>
</dbReference>
<dbReference type="Pfam" id="PF10509">
    <property type="entry name" value="GalKase_gal_bdg"/>
    <property type="match status" value="1"/>
</dbReference>
<dbReference type="Proteomes" id="UP000304900">
    <property type="component" value="Unassembled WGS sequence"/>
</dbReference>
<evidence type="ECO:0000313" key="6">
    <source>
        <dbReference type="EMBL" id="TKT91898.1"/>
    </source>
</evidence>
<keyword evidence="1" id="KW-0547">Nucleotide-binding</keyword>
<dbReference type="Pfam" id="PF00288">
    <property type="entry name" value="GHMP_kinases_N"/>
    <property type="match status" value="1"/>
</dbReference>
<dbReference type="OrthoDB" id="250531at2"/>
<dbReference type="InterPro" id="IPR019539">
    <property type="entry name" value="GalKase_N"/>
</dbReference>
<evidence type="ECO:0000256" key="2">
    <source>
        <dbReference type="ARBA" id="ARBA00022777"/>
    </source>
</evidence>
<evidence type="ECO:0000259" key="4">
    <source>
        <dbReference type="Pfam" id="PF00288"/>
    </source>
</evidence>
<evidence type="ECO:0000259" key="5">
    <source>
        <dbReference type="Pfam" id="PF10509"/>
    </source>
</evidence>
<reference evidence="6 7" key="1">
    <citation type="submission" date="2019-05" db="EMBL/GenBank/DDBJ databases">
        <title>Dyadobacter AR-3-8 sp. nov., isolated from arctic soil.</title>
        <authorList>
            <person name="Chaudhary D.K."/>
        </authorList>
    </citation>
    <scope>NUCLEOTIDE SEQUENCE [LARGE SCALE GENOMIC DNA]</scope>
    <source>
        <strain evidence="6 7">AR-3-8</strain>
    </source>
</reference>
<feature type="domain" description="GHMP kinase N-terminal" evidence="4">
    <location>
        <begin position="114"/>
        <end position="200"/>
    </location>
</feature>
<evidence type="ECO:0000256" key="1">
    <source>
        <dbReference type="ARBA" id="ARBA00022741"/>
    </source>
</evidence>
<dbReference type="GO" id="GO:0004335">
    <property type="term" value="F:galactokinase activity"/>
    <property type="evidence" value="ECO:0007669"/>
    <property type="project" value="InterPro"/>
</dbReference>
<dbReference type="SUPFAM" id="SSF54211">
    <property type="entry name" value="Ribosomal protein S5 domain 2-like"/>
    <property type="match status" value="1"/>
</dbReference>
<keyword evidence="3" id="KW-0067">ATP-binding</keyword>
<gene>
    <name evidence="6" type="ORF">FDK13_12170</name>
</gene>
<organism evidence="6 7">
    <name type="scientific">Dyadobacter frigoris</name>
    <dbReference type="NCBI Taxonomy" id="2576211"/>
    <lineage>
        <taxon>Bacteria</taxon>
        <taxon>Pseudomonadati</taxon>
        <taxon>Bacteroidota</taxon>
        <taxon>Cytophagia</taxon>
        <taxon>Cytophagales</taxon>
        <taxon>Spirosomataceae</taxon>
        <taxon>Dyadobacter</taxon>
    </lineage>
</organism>
<dbReference type="PANTHER" id="PTHR10457">
    <property type="entry name" value="MEVALONATE KINASE/GALACTOKINASE"/>
    <property type="match status" value="1"/>
</dbReference>
<keyword evidence="2 6" id="KW-0418">Kinase</keyword>
<proteinExistence type="predicted"/>
<name>A0A4U6D6Z0_9BACT</name>
<dbReference type="InterPro" id="IPR006206">
    <property type="entry name" value="Mevalonate/galactokinase"/>
</dbReference>
<accession>A0A4U6D6Z0</accession>
<comment type="caution">
    <text evidence="6">The sequence shown here is derived from an EMBL/GenBank/DDBJ whole genome shotgun (WGS) entry which is preliminary data.</text>
</comment>
<dbReference type="PRINTS" id="PR00473">
    <property type="entry name" value="GALCTOKINASE"/>
</dbReference>
<dbReference type="PANTHER" id="PTHR10457:SF35">
    <property type="entry name" value="L-ARABINOKINASE"/>
    <property type="match status" value="1"/>
</dbReference>
<evidence type="ECO:0000313" key="7">
    <source>
        <dbReference type="Proteomes" id="UP000304900"/>
    </source>
</evidence>
<evidence type="ECO:0000256" key="3">
    <source>
        <dbReference type="ARBA" id="ARBA00022840"/>
    </source>
</evidence>
<dbReference type="GO" id="GO:0005524">
    <property type="term" value="F:ATP binding"/>
    <property type="evidence" value="ECO:0007669"/>
    <property type="project" value="UniProtKB-KW"/>
</dbReference>